<dbReference type="Pfam" id="PF03658">
    <property type="entry name" value="Ub-RnfH"/>
    <property type="match status" value="1"/>
</dbReference>
<proteinExistence type="inferred from homology"/>
<gene>
    <name evidence="3" type="primary">rnfH</name>
    <name evidence="3" type="ORF">Tchar_01012</name>
</gene>
<protein>
    <recommendedName>
        <fullName evidence="2">UPF0125 protein Tchar_01012</fullName>
    </recommendedName>
</protein>
<evidence type="ECO:0000313" key="4">
    <source>
        <dbReference type="Proteomes" id="UP000318294"/>
    </source>
</evidence>
<comment type="caution">
    <text evidence="3">The sequence shown here is derived from an EMBL/GenBank/DDBJ whole genome shotgun (WGS) entry which is preliminary data.</text>
</comment>
<evidence type="ECO:0000313" key="3">
    <source>
        <dbReference type="EMBL" id="TSE35079.1"/>
    </source>
</evidence>
<sequence length="112" mass="12196">MSGQGSALGTVQVVIVWAEAPRTVREATLTLPAPAMVMDAVRACGWFAPGQEPEPAALSVWGRRVTPDAPLRAGDRIEVTRALRVDPKVARRERFQQQGARAPGLFARLPRR</sequence>
<reference evidence="3 4" key="1">
    <citation type="submission" date="2019-07" db="EMBL/GenBank/DDBJ databases">
        <title>Tepidimonas charontis SPSP-6 draft genome.</title>
        <authorList>
            <person name="Da Costa M.S."/>
            <person name="Froufe H.J.C."/>
            <person name="Egas C."/>
            <person name="Albuquerque L."/>
        </authorList>
    </citation>
    <scope>NUCLEOTIDE SEQUENCE [LARGE SCALE GENOMIC DNA]</scope>
    <source>
        <strain evidence="3 4">SPSP-6</strain>
    </source>
</reference>
<dbReference type="SUPFAM" id="SSF54285">
    <property type="entry name" value="MoaD/ThiS"/>
    <property type="match status" value="1"/>
</dbReference>
<dbReference type="Proteomes" id="UP000318294">
    <property type="component" value="Unassembled WGS sequence"/>
</dbReference>
<dbReference type="InterPro" id="IPR005346">
    <property type="entry name" value="RnfH"/>
</dbReference>
<name>A0A554XH23_9BURK</name>
<keyword evidence="4" id="KW-1185">Reference proteome</keyword>
<dbReference type="PANTHER" id="PTHR37483">
    <property type="entry name" value="UPF0125 PROTEIN RATB"/>
    <property type="match status" value="1"/>
</dbReference>
<dbReference type="InterPro" id="IPR037021">
    <property type="entry name" value="RnfH_sf"/>
</dbReference>
<evidence type="ECO:0000256" key="1">
    <source>
        <dbReference type="ARBA" id="ARBA00010645"/>
    </source>
</evidence>
<dbReference type="OrthoDB" id="9796575at2"/>
<accession>A0A554XH23</accession>
<dbReference type="EMBL" id="VJON01000011">
    <property type="protein sequence ID" value="TSE35079.1"/>
    <property type="molecule type" value="Genomic_DNA"/>
</dbReference>
<comment type="similarity">
    <text evidence="1 2">Belongs to the UPF0125 (RnfH) family.</text>
</comment>
<dbReference type="InterPro" id="IPR016155">
    <property type="entry name" value="Mopterin_synth/thiamin_S_b"/>
</dbReference>
<evidence type="ECO:0000256" key="2">
    <source>
        <dbReference type="HAMAP-Rule" id="MF_00460"/>
    </source>
</evidence>
<dbReference type="AlphaFoldDB" id="A0A554XH23"/>
<dbReference type="Gene3D" id="3.10.20.280">
    <property type="entry name" value="RnfH-like"/>
    <property type="match status" value="1"/>
</dbReference>
<dbReference type="HAMAP" id="MF_00460">
    <property type="entry name" value="UPF0125_RnfH"/>
    <property type="match status" value="1"/>
</dbReference>
<organism evidence="3 4">
    <name type="scientific">Tepidimonas charontis</name>
    <dbReference type="NCBI Taxonomy" id="2267262"/>
    <lineage>
        <taxon>Bacteria</taxon>
        <taxon>Pseudomonadati</taxon>
        <taxon>Pseudomonadota</taxon>
        <taxon>Betaproteobacteria</taxon>
        <taxon>Burkholderiales</taxon>
        <taxon>Tepidimonas</taxon>
    </lineage>
</organism>
<dbReference type="PANTHER" id="PTHR37483:SF1">
    <property type="entry name" value="UPF0125 PROTEIN RATB"/>
    <property type="match status" value="1"/>
</dbReference>
<dbReference type="RefSeq" id="WP_144327993.1">
    <property type="nucleotide sequence ID" value="NZ_VJON01000011.1"/>
</dbReference>